<protein>
    <submittedName>
        <fullName evidence="3">Uncharacterized protein</fullName>
    </submittedName>
</protein>
<sequence length="106" mass="11748">MSPDIFTALLIALIASLIAAQPTGPVAPKPTLASIKNNSMDLHELARIQIIILIWFMFFVLVVLALLPLFRGRGFWRTGGVENVEAGRVRTYAEEQAEEAKIKKTQ</sequence>
<evidence type="ECO:0000313" key="4">
    <source>
        <dbReference type="Proteomes" id="UP000799779"/>
    </source>
</evidence>
<evidence type="ECO:0000256" key="1">
    <source>
        <dbReference type="SAM" id="Phobius"/>
    </source>
</evidence>
<accession>A0A6A5VWD3</accession>
<dbReference type="EMBL" id="ML977739">
    <property type="protein sequence ID" value="KAF1993028.1"/>
    <property type="molecule type" value="Genomic_DNA"/>
</dbReference>
<evidence type="ECO:0000256" key="2">
    <source>
        <dbReference type="SAM" id="SignalP"/>
    </source>
</evidence>
<feature type="transmembrane region" description="Helical" evidence="1">
    <location>
        <begin position="48"/>
        <end position="70"/>
    </location>
</feature>
<name>A0A6A5VWD3_9PLEO</name>
<feature type="chain" id="PRO_5025627443" evidence="2">
    <location>
        <begin position="21"/>
        <end position="106"/>
    </location>
</feature>
<keyword evidence="1" id="KW-0472">Membrane</keyword>
<dbReference type="Proteomes" id="UP000799779">
    <property type="component" value="Unassembled WGS sequence"/>
</dbReference>
<proteinExistence type="predicted"/>
<keyword evidence="2" id="KW-0732">Signal</keyword>
<keyword evidence="1" id="KW-0812">Transmembrane</keyword>
<reference evidence="3" key="1">
    <citation type="journal article" date="2020" name="Stud. Mycol.">
        <title>101 Dothideomycetes genomes: a test case for predicting lifestyles and emergence of pathogens.</title>
        <authorList>
            <person name="Haridas S."/>
            <person name="Albert R."/>
            <person name="Binder M."/>
            <person name="Bloem J."/>
            <person name="Labutti K."/>
            <person name="Salamov A."/>
            <person name="Andreopoulos B."/>
            <person name="Baker S."/>
            <person name="Barry K."/>
            <person name="Bills G."/>
            <person name="Bluhm B."/>
            <person name="Cannon C."/>
            <person name="Castanera R."/>
            <person name="Culley D."/>
            <person name="Daum C."/>
            <person name="Ezra D."/>
            <person name="Gonzalez J."/>
            <person name="Henrissat B."/>
            <person name="Kuo A."/>
            <person name="Liang C."/>
            <person name="Lipzen A."/>
            <person name="Lutzoni F."/>
            <person name="Magnuson J."/>
            <person name="Mondo S."/>
            <person name="Nolan M."/>
            <person name="Ohm R."/>
            <person name="Pangilinan J."/>
            <person name="Park H.-J."/>
            <person name="Ramirez L."/>
            <person name="Alfaro M."/>
            <person name="Sun H."/>
            <person name="Tritt A."/>
            <person name="Yoshinaga Y."/>
            <person name="Zwiers L.-H."/>
            <person name="Turgeon B."/>
            <person name="Goodwin S."/>
            <person name="Spatafora J."/>
            <person name="Crous P."/>
            <person name="Grigoriev I."/>
        </authorList>
    </citation>
    <scope>NUCLEOTIDE SEQUENCE</scope>
    <source>
        <strain evidence="3">CBS 123094</strain>
    </source>
</reference>
<organism evidence="3 4">
    <name type="scientific">Amniculicola lignicola CBS 123094</name>
    <dbReference type="NCBI Taxonomy" id="1392246"/>
    <lineage>
        <taxon>Eukaryota</taxon>
        <taxon>Fungi</taxon>
        <taxon>Dikarya</taxon>
        <taxon>Ascomycota</taxon>
        <taxon>Pezizomycotina</taxon>
        <taxon>Dothideomycetes</taxon>
        <taxon>Pleosporomycetidae</taxon>
        <taxon>Pleosporales</taxon>
        <taxon>Amniculicolaceae</taxon>
        <taxon>Amniculicola</taxon>
    </lineage>
</organism>
<dbReference type="AlphaFoldDB" id="A0A6A5VWD3"/>
<feature type="signal peptide" evidence="2">
    <location>
        <begin position="1"/>
        <end position="20"/>
    </location>
</feature>
<keyword evidence="1" id="KW-1133">Transmembrane helix</keyword>
<gene>
    <name evidence="3" type="ORF">P154DRAFT_540760</name>
</gene>
<keyword evidence="4" id="KW-1185">Reference proteome</keyword>
<evidence type="ECO:0000313" key="3">
    <source>
        <dbReference type="EMBL" id="KAF1993028.1"/>
    </source>
</evidence>